<dbReference type="CDD" id="cd00093">
    <property type="entry name" value="HTH_XRE"/>
    <property type="match status" value="1"/>
</dbReference>
<dbReference type="PANTHER" id="PTHR35010:SF4">
    <property type="entry name" value="BLL5781 PROTEIN"/>
    <property type="match status" value="1"/>
</dbReference>
<dbReference type="EMBL" id="CP060010">
    <property type="protein sequence ID" value="QTN35420.1"/>
    <property type="molecule type" value="Genomic_DNA"/>
</dbReference>
<dbReference type="SMART" id="SM00530">
    <property type="entry name" value="HTH_XRE"/>
    <property type="match status" value="1"/>
</dbReference>
<sequence length="254" mass="27835">MEQSFGTVLKEWRQIRRMSQLDLANEAGVSARHVSFLETGRSQASRGMALRLSEVLQMPLAESNRLLTAGGLAPAYGQRAAADEELAPLDTAMRWTLDNHAPYPAMALDRHWKLVALNGPAQMFLGPMGLAEGDSLIEAMLDRGDLRAAIENIEEVEYQILSRLRVELAHLGRDVVLSGLIERLSARVEGYVPPAQSPVILATRYRMGGVTLSLFSTISQFGGIGEIAYSDIKIEQLFPADEQTRAVLMAMAGQ</sequence>
<evidence type="ECO:0000259" key="1">
    <source>
        <dbReference type="PROSITE" id="PS50943"/>
    </source>
</evidence>
<dbReference type="InterPro" id="IPR001387">
    <property type="entry name" value="Cro/C1-type_HTH"/>
</dbReference>
<dbReference type="GO" id="GO:0003677">
    <property type="term" value="F:DNA binding"/>
    <property type="evidence" value="ECO:0007669"/>
    <property type="project" value="InterPro"/>
</dbReference>
<evidence type="ECO:0000313" key="2">
    <source>
        <dbReference type="EMBL" id="QTN35420.1"/>
    </source>
</evidence>
<dbReference type="Proteomes" id="UP000665026">
    <property type="component" value="Chromosome"/>
</dbReference>
<dbReference type="Gene3D" id="1.10.260.40">
    <property type="entry name" value="lambda repressor-like DNA-binding domains"/>
    <property type="match status" value="1"/>
</dbReference>
<evidence type="ECO:0000313" key="3">
    <source>
        <dbReference type="Proteomes" id="UP000665026"/>
    </source>
</evidence>
<protein>
    <submittedName>
        <fullName evidence="2">Helix-turn-helix transcriptional regulator</fullName>
    </submittedName>
</protein>
<dbReference type="Pfam" id="PF17765">
    <property type="entry name" value="MLTR_LBD"/>
    <property type="match status" value="1"/>
</dbReference>
<dbReference type="Gene3D" id="3.30.450.180">
    <property type="match status" value="1"/>
</dbReference>
<dbReference type="PROSITE" id="PS50943">
    <property type="entry name" value="HTH_CROC1"/>
    <property type="match status" value="1"/>
</dbReference>
<name>A0A975ENS0_9RHOB</name>
<proteinExistence type="predicted"/>
<dbReference type="SUPFAM" id="SSF47413">
    <property type="entry name" value="lambda repressor-like DNA-binding domains"/>
    <property type="match status" value="1"/>
</dbReference>
<dbReference type="PANTHER" id="PTHR35010">
    <property type="entry name" value="BLL4672 PROTEIN-RELATED"/>
    <property type="match status" value="1"/>
</dbReference>
<organism evidence="2 3">
    <name type="scientific">Cognatishimia activa</name>
    <dbReference type="NCBI Taxonomy" id="1715691"/>
    <lineage>
        <taxon>Bacteria</taxon>
        <taxon>Pseudomonadati</taxon>
        <taxon>Pseudomonadota</taxon>
        <taxon>Alphaproteobacteria</taxon>
        <taxon>Rhodobacterales</taxon>
        <taxon>Paracoccaceae</taxon>
        <taxon>Cognatishimia</taxon>
    </lineage>
</organism>
<accession>A0A975ENS0</accession>
<reference evidence="2" key="1">
    <citation type="submission" date="2020-07" db="EMBL/GenBank/DDBJ databases">
        <title>Genome sequences of bacteria associated with the marine, planktonic diatom Thalassiosira profunda strain ECT2AJA-044.</title>
        <authorList>
            <person name="Gargas C.B."/>
            <person name="Roberts W.R."/>
            <person name="Alverson A.J."/>
        </authorList>
    </citation>
    <scope>NUCLEOTIDE SEQUENCE</scope>
    <source>
        <strain evidence="2">ECT2AJA-044</strain>
    </source>
</reference>
<gene>
    <name evidence="2" type="ORF">HZ995_13165</name>
</gene>
<dbReference type="InterPro" id="IPR041413">
    <property type="entry name" value="MLTR_LBD"/>
</dbReference>
<feature type="domain" description="HTH cro/C1-type" evidence="1">
    <location>
        <begin position="9"/>
        <end position="63"/>
    </location>
</feature>
<dbReference type="AlphaFoldDB" id="A0A975ENS0"/>
<dbReference type="KEGG" id="cact:HZ995_13165"/>
<dbReference type="RefSeq" id="WP_209356125.1">
    <property type="nucleotide sequence ID" value="NZ_CP060010.1"/>
</dbReference>
<dbReference type="InterPro" id="IPR010982">
    <property type="entry name" value="Lambda_DNA-bd_dom_sf"/>
</dbReference>
<dbReference type="Pfam" id="PF01381">
    <property type="entry name" value="HTH_3"/>
    <property type="match status" value="1"/>
</dbReference>